<evidence type="ECO:0000313" key="8">
    <source>
        <dbReference type="EMBL" id="MCU6792285.1"/>
    </source>
</evidence>
<keyword evidence="4 6" id="KW-0520">NAD</keyword>
<keyword evidence="3 6" id="KW-0560">Oxidoreductase</keyword>
<dbReference type="EC" id="1.7.1.17" evidence="6"/>
<dbReference type="SUPFAM" id="SSF52218">
    <property type="entry name" value="Flavoproteins"/>
    <property type="match status" value="1"/>
</dbReference>
<comment type="caution">
    <text evidence="8">The sequence shown here is derived from an EMBL/GenBank/DDBJ whole genome shotgun (WGS) entry which is preliminary data.</text>
</comment>
<dbReference type="HAMAP" id="MF_01216">
    <property type="entry name" value="Azoreductase_type1"/>
    <property type="match status" value="1"/>
</dbReference>
<comment type="catalytic activity">
    <reaction evidence="5">
        <text>N,N-dimethyl-1,4-phenylenediamine + anthranilate + 2 NAD(+) = 2-(4-dimethylaminophenyl)diazenylbenzoate + 2 NADH + 2 H(+)</text>
        <dbReference type="Rhea" id="RHEA:55872"/>
        <dbReference type="ChEBI" id="CHEBI:15378"/>
        <dbReference type="ChEBI" id="CHEBI:15783"/>
        <dbReference type="ChEBI" id="CHEBI:16567"/>
        <dbReference type="ChEBI" id="CHEBI:57540"/>
        <dbReference type="ChEBI" id="CHEBI:57945"/>
        <dbReference type="ChEBI" id="CHEBI:71579"/>
        <dbReference type="EC" id="1.7.1.17"/>
    </reaction>
    <physiologicalReaction direction="right-to-left" evidence="5">
        <dbReference type="Rhea" id="RHEA:55874"/>
    </physiologicalReaction>
</comment>
<comment type="caution">
    <text evidence="6">Lacks conserved residue(s) required for the propagation of feature annotation.</text>
</comment>
<comment type="cofactor">
    <cofactor evidence="6">
        <name>FMN</name>
        <dbReference type="ChEBI" id="CHEBI:58210"/>
    </cofactor>
    <text evidence="6">Binds 1 FMN per subunit.</text>
</comment>
<evidence type="ECO:0000256" key="4">
    <source>
        <dbReference type="ARBA" id="ARBA00023027"/>
    </source>
</evidence>
<reference evidence="8 9" key="1">
    <citation type="submission" date="2022-09" db="EMBL/GenBank/DDBJ databases">
        <authorList>
            <person name="Han X.L."/>
            <person name="Wang Q."/>
            <person name="Lu T."/>
        </authorList>
    </citation>
    <scope>NUCLEOTIDE SEQUENCE [LARGE SCALE GENOMIC DNA]</scope>
    <source>
        <strain evidence="8 9">WQ 127069</strain>
    </source>
</reference>
<comment type="function">
    <text evidence="6">Also exhibits azoreductase activity. Catalyzes the reductive cleavage of the azo bond in aromatic azo compounds to the corresponding amines.</text>
</comment>
<proteinExistence type="inferred from homology"/>
<keyword evidence="2 6" id="KW-0288">FMN</keyword>
<comment type="function">
    <text evidence="6">Quinone reductase that provides resistance to thiol-specific stress caused by electrophilic quinones.</text>
</comment>
<evidence type="ECO:0000256" key="3">
    <source>
        <dbReference type="ARBA" id="ARBA00023002"/>
    </source>
</evidence>
<protein>
    <recommendedName>
        <fullName evidence="6">FMN dependent NADH:quinone oxidoreductase</fullName>
        <ecNumber evidence="6">1.6.5.-</ecNumber>
    </recommendedName>
    <alternativeName>
        <fullName evidence="6">Azo-dye reductase</fullName>
    </alternativeName>
    <alternativeName>
        <fullName evidence="6">FMN-dependent NADH-azo compound oxidoreductase</fullName>
    </alternativeName>
    <alternativeName>
        <fullName evidence="6">FMN-dependent NADH-azoreductase</fullName>
        <ecNumber evidence="6">1.7.1.17</ecNumber>
    </alternativeName>
</protein>
<evidence type="ECO:0000313" key="9">
    <source>
        <dbReference type="Proteomes" id="UP001652445"/>
    </source>
</evidence>
<organism evidence="8 9">
    <name type="scientific">Paenibacillus baimaensis</name>
    <dbReference type="NCBI Taxonomy" id="2982185"/>
    <lineage>
        <taxon>Bacteria</taxon>
        <taxon>Bacillati</taxon>
        <taxon>Bacillota</taxon>
        <taxon>Bacilli</taxon>
        <taxon>Bacillales</taxon>
        <taxon>Paenibacillaceae</taxon>
        <taxon>Paenibacillus</taxon>
    </lineage>
</organism>
<dbReference type="PANTHER" id="PTHR43741">
    <property type="entry name" value="FMN-DEPENDENT NADH-AZOREDUCTASE 1"/>
    <property type="match status" value="1"/>
</dbReference>
<dbReference type="RefSeq" id="WP_262683674.1">
    <property type="nucleotide sequence ID" value="NZ_JAOQIO010000022.1"/>
</dbReference>
<evidence type="ECO:0000256" key="6">
    <source>
        <dbReference type="HAMAP-Rule" id="MF_01216"/>
    </source>
</evidence>
<dbReference type="InterPro" id="IPR023048">
    <property type="entry name" value="NADH:quinone_OxRdtase_FMN_depd"/>
</dbReference>
<dbReference type="InterPro" id="IPR050104">
    <property type="entry name" value="FMN-dep_NADH:Q_OxRdtase_AzoR1"/>
</dbReference>
<dbReference type="Pfam" id="PF02525">
    <property type="entry name" value="Flavodoxin_2"/>
    <property type="match status" value="1"/>
</dbReference>
<name>A0ABT2UCC5_9BACL</name>
<dbReference type="InterPro" id="IPR029039">
    <property type="entry name" value="Flavoprotein-like_sf"/>
</dbReference>
<dbReference type="Proteomes" id="UP001652445">
    <property type="component" value="Unassembled WGS sequence"/>
</dbReference>
<evidence type="ECO:0000256" key="1">
    <source>
        <dbReference type="ARBA" id="ARBA00022630"/>
    </source>
</evidence>
<dbReference type="InterPro" id="IPR003680">
    <property type="entry name" value="Flavodoxin_fold"/>
</dbReference>
<keyword evidence="1 6" id="KW-0285">Flavoprotein</keyword>
<keyword evidence="9" id="KW-1185">Reference proteome</keyword>
<comment type="subunit">
    <text evidence="6">Homodimer.</text>
</comment>
<sequence>MAQILYITANPNSFEYSVGHRIGQGFLKSYRETHKDDEIIEIDLYKEDFQTVDEDVLNAWRKMRKHNMNFAELNLIEQEKINALNKFADRVVRADKYVFVSPMWNWGVPPRLKAFIDSFVVVGKTFYYTEKGPVGYLNNKKAIHIQISGGIYSHGPAAIMDHSHPYLKMVLSIVGISDLEALYVEGHEINPEKAEEIISEAMTKAVNLAIGW</sequence>
<feature type="domain" description="Flavodoxin-like fold" evidence="7">
    <location>
        <begin position="3"/>
        <end position="205"/>
    </location>
</feature>
<evidence type="ECO:0000259" key="7">
    <source>
        <dbReference type="Pfam" id="PF02525"/>
    </source>
</evidence>
<comment type="catalytic activity">
    <reaction evidence="6">
        <text>2 a quinone + NADH + H(+) = 2 a 1,4-benzosemiquinone + NAD(+)</text>
        <dbReference type="Rhea" id="RHEA:65952"/>
        <dbReference type="ChEBI" id="CHEBI:15378"/>
        <dbReference type="ChEBI" id="CHEBI:57540"/>
        <dbReference type="ChEBI" id="CHEBI:57945"/>
        <dbReference type="ChEBI" id="CHEBI:132124"/>
        <dbReference type="ChEBI" id="CHEBI:134225"/>
    </reaction>
</comment>
<dbReference type="EMBL" id="JAOQIO010000022">
    <property type="protein sequence ID" value="MCU6792285.1"/>
    <property type="molecule type" value="Genomic_DNA"/>
</dbReference>
<accession>A0ABT2UCC5</accession>
<gene>
    <name evidence="6" type="primary">azoR</name>
    <name evidence="8" type="ORF">OB236_09105</name>
</gene>
<dbReference type="Gene3D" id="3.40.50.360">
    <property type="match status" value="1"/>
</dbReference>
<evidence type="ECO:0000256" key="5">
    <source>
        <dbReference type="ARBA" id="ARBA00048542"/>
    </source>
</evidence>
<dbReference type="PANTHER" id="PTHR43741:SF7">
    <property type="entry name" value="FMN-DEPENDENT NADH:QUINONE OXIDOREDUCTASE"/>
    <property type="match status" value="1"/>
</dbReference>
<comment type="similarity">
    <text evidence="6">Belongs to the azoreductase type 1 family.</text>
</comment>
<dbReference type="EC" id="1.6.5.-" evidence="6"/>
<evidence type="ECO:0000256" key="2">
    <source>
        <dbReference type="ARBA" id="ARBA00022643"/>
    </source>
</evidence>